<evidence type="ECO:0000256" key="1">
    <source>
        <dbReference type="ARBA" id="ARBA00006640"/>
    </source>
</evidence>
<evidence type="ECO:0008006" key="5">
    <source>
        <dbReference type="Google" id="ProtNLM"/>
    </source>
</evidence>
<evidence type="ECO:0000313" key="4">
    <source>
        <dbReference type="EMBL" id="DAD82688.1"/>
    </source>
</evidence>
<proteinExistence type="inferred from homology"/>
<dbReference type="GO" id="GO:0003735">
    <property type="term" value="F:structural constituent of ribosome"/>
    <property type="evidence" value="ECO:0007669"/>
    <property type="project" value="InterPro"/>
</dbReference>
<dbReference type="InterPro" id="IPR001911">
    <property type="entry name" value="Ribosomal_bS21"/>
</dbReference>
<dbReference type="NCBIfam" id="TIGR00030">
    <property type="entry name" value="S21p"/>
    <property type="match status" value="1"/>
</dbReference>
<name>A0A8S5MKE4_9CAUD</name>
<comment type="similarity">
    <text evidence="1">Belongs to the bacterial ribosomal protein bS21 family.</text>
</comment>
<keyword evidence="3" id="KW-0687">Ribonucleoprotein</keyword>
<evidence type="ECO:0000256" key="3">
    <source>
        <dbReference type="ARBA" id="ARBA00023274"/>
    </source>
</evidence>
<dbReference type="EMBL" id="BK014923">
    <property type="protein sequence ID" value="DAD82688.1"/>
    <property type="molecule type" value="Genomic_DNA"/>
</dbReference>
<dbReference type="InterPro" id="IPR038380">
    <property type="entry name" value="Ribosomal_bS21_sf"/>
</dbReference>
<dbReference type="Pfam" id="PF01165">
    <property type="entry name" value="Ribosomal_S21"/>
    <property type="match status" value="1"/>
</dbReference>
<keyword evidence="2" id="KW-0689">Ribosomal protein</keyword>
<reference evidence="4" key="1">
    <citation type="journal article" date="2021" name="Proc. Natl. Acad. Sci. U.S.A.">
        <title>A Catalog of Tens of Thousands of Viruses from Human Metagenomes Reveals Hidden Associations with Chronic Diseases.</title>
        <authorList>
            <person name="Tisza M.J."/>
            <person name="Buck C.B."/>
        </authorList>
    </citation>
    <scope>NUCLEOTIDE SEQUENCE</scope>
    <source>
        <strain evidence="4">Ctrpg19</strain>
    </source>
</reference>
<protein>
    <recommendedName>
        <fullName evidence="5">30S ribosomal protein S21</fullName>
    </recommendedName>
</protein>
<evidence type="ECO:0000256" key="2">
    <source>
        <dbReference type="ARBA" id="ARBA00022980"/>
    </source>
</evidence>
<accession>A0A8S5MKE4</accession>
<sequence>MAAKNFTVKAKYFNGKKESTESMLRRFKRKEEKQNLLRSLKEKEFYVPKSARKNLKRKYARLRREQDLKKRTAKYGVENFDDKPVW</sequence>
<dbReference type="GO" id="GO:1990904">
    <property type="term" value="C:ribonucleoprotein complex"/>
    <property type="evidence" value="ECO:0007669"/>
    <property type="project" value="UniProtKB-KW"/>
</dbReference>
<dbReference type="Gene3D" id="1.20.5.1150">
    <property type="entry name" value="Ribosomal protein S8"/>
    <property type="match status" value="1"/>
</dbReference>
<organism evidence="4">
    <name type="scientific">Siphoviridae sp. ctrpg19</name>
    <dbReference type="NCBI Taxonomy" id="2826481"/>
    <lineage>
        <taxon>Viruses</taxon>
        <taxon>Duplodnaviria</taxon>
        <taxon>Heunggongvirae</taxon>
        <taxon>Uroviricota</taxon>
        <taxon>Caudoviricetes</taxon>
    </lineage>
</organism>